<evidence type="ECO:0000313" key="8">
    <source>
        <dbReference type="EMBL" id="WIA22018.1"/>
    </source>
</evidence>
<dbReference type="Proteomes" id="UP001244341">
    <property type="component" value="Chromosome 14b"/>
</dbReference>
<feature type="transmembrane region" description="Helical" evidence="7">
    <location>
        <begin position="252"/>
        <end position="269"/>
    </location>
</feature>
<keyword evidence="5 7" id="KW-1133">Transmembrane helix</keyword>
<dbReference type="Pfam" id="PF02652">
    <property type="entry name" value="Lactate_perm"/>
    <property type="match status" value="2"/>
</dbReference>
<feature type="transmembrane region" description="Helical" evidence="7">
    <location>
        <begin position="354"/>
        <end position="374"/>
    </location>
</feature>
<keyword evidence="2" id="KW-0813">Transport</keyword>
<comment type="subcellular location">
    <subcellularLocation>
        <location evidence="1">Cell membrane</location>
        <topology evidence="1">Multi-pass membrane protein</topology>
    </subcellularLocation>
</comment>
<dbReference type="PANTHER" id="PTHR30003:SF0">
    <property type="entry name" value="GLYCOLATE PERMEASE GLCA-RELATED"/>
    <property type="match status" value="1"/>
</dbReference>
<evidence type="ECO:0000256" key="3">
    <source>
        <dbReference type="ARBA" id="ARBA00022475"/>
    </source>
</evidence>
<dbReference type="InterPro" id="IPR003804">
    <property type="entry name" value="Lactate_perm"/>
</dbReference>
<dbReference type="PANTHER" id="PTHR30003">
    <property type="entry name" value="L-LACTATE PERMEASE"/>
    <property type="match status" value="1"/>
</dbReference>
<keyword evidence="6 7" id="KW-0472">Membrane</keyword>
<feature type="transmembrane region" description="Helical" evidence="7">
    <location>
        <begin position="179"/>
        <end position="199"/>
    </location>
</feature>
<feature type="transmembrane region" description="Helical" evidence="7">
    <location>
        <begin position="139"/>
        <end position="158"/>
    </location>
</feature>
<feature type="transmembrane region" description="Helical" evidence="7">
    <location>
        <begin position="275"/>
        <end position="294"/>
    </location>
</feature>
<name>A0ABY8UKI2_TETOB</name>
<feature type="transmembrane region" description="Helical" evidence="7">
    <location>
        <begin position="219"/>
        <end position="240"/>
    </location>
</feature>
<evidence type="ECO:0000256" key="7">
    <source>
        <dbReference type="SAM" id="Phobius"/>
    </source>
</evidence>
<evidence type="ECO:0000256" key="2">
    <source>
        <dbReference type="ARBA" id="ARBA00022448"/>
    </source>
</evidence>
<evidence type="ECO:0000256" key="5">
    <source>
        <dbReference type="ARBA" id="ARBA00022989"/>
    </source>
</evidence>
<keyword evidence="4 7" id="KW-0812">Transmembrane</keyword>
<keyword evidence="9" id="KW-1185">Reference proteome</keyword>
<organism evidence="8 9">
    <name type="scientific">Tetradesmus obliquus</name>
    <name type="common">Green alga</name>
    <name type="synonym">Acutodesmus obliquus</name>
    <dbReference type="NCBI Taxonomy" id="3088"/>
    <lineage>
        <taxon>Eukaryota</taxon>
        <taxon>Viridiplantae</taxon>
        <taxon>Chlorophyta</taxon>
        <taxon>core chlorophytes</taxon>
        <taxon>Chlorophyceae</taxon>
        <taxon>CS clade</taxon>
        <taxon>Sphaeropleales</taxon>
        <taxon>Scenedesmaceae</taxon>
        <taxon>Tetradesmus</taxon>
    </lineage>
</organism>
<evidence type="ECO:0000256" key="1">
    <source>
        <dbReference type="ARBA" id="ARBA00004651"/>
    </source>
</evidence>
<gene>
    <name evidence="8" type="ORF">OEZ85_004370</name>
</gene>
<proteinExistence type="predicted"/>
<protein>
    <submittedName>
        <fullName evidence="8">Uncharacterized protein</fullName>
    </submittedName>
</protein>
<reference evidence="8 9" key="1">
    <citation type="submission" date="2023-05" db="EMBL/GenBank/DDBJ databases">
        <title>A 100% complete, gapless, phased diploid assembly of the Scenedesmus obliquus UTEX 3031 genome.</title>
        <authorList>
            <person name="Biondi T.C."/>
            <person name="Hanschen E.R."/>
            <person name="Kwon T."/>
            <person name="Eng W."/>
            <person name="Kruse C.P.S."/>
            <person name="Koehler S.I."/>
            <person name="Kunde Y."/>
            <person name="Gleasner C.D."/>
            <person name="You Mak K.T."/>
            <person name="Polle J."/>
            <person name="Hovde B.T."/>
            <person name="Starkenburg S.R."/>
        </authorList>
    </citation>
    <scope>NUCLEOTIDE SEQUENCE [LARGE SCALE GENOMIC DNA]</scope>
    <source>
        <strain evidence="8 9">DOE0152z</strain>
    </source>
</reference>
<keyword evidence="3" id="KW-1003">Cell membrane</keyword>
<sequence length="389" mass="40255">MMAWGAVAAAAFSLPKAADTRAADDDSDLALCSDASQTITAPSLVSPGSVFVPVAELVEVPPLTVKDTLLRSMPIWLTVLILLITRVPQIQVKGLVTSTTHSFTVNLGTLGKFSMSSSLVLQLSAILTSPDASFTYQLLYVPCILPFIAAAVITLLVHRRDLDSPKLWTAPFKEAYARMAGTVAAMMGALALAEMIRTGGAGSPAFIVGYYFSAWLGKGYVAVAGLLGALSSFVGGSVMAGNLTFGDIQKGLLHAAVYCAFGFVSAPSTGRVAGLLGALSSFVGGSVMAGNLTFGDIQKVAAVRIGVPVTSMLALQDATCCAGKMICIANILACKAVMNLSHVGEGELIKRTALPALVLIVVSTAMSCLFLFAAPGQQLVWPDHPLPAA</sequence>
<accession>A0ABY8UKI2</accession>
<dbReference type="EMBL" id="CP126221">
    <property type="protein sequence ID" value="WIA22018.1"/>
    <property type="molecule type" value="Genomic_DNA"/>
</dbReference>
<evidence type="ECO:0000313" key="9">
    <source>
        <dbReference type="Proteomes" id="UP001244341"/>
    </source>
</evidence>
<evidence type="ECO:0000256" key="6">
    <source>
        <dbReference type="ARBA" id="ARBA00023136"/>
    </source>
</evidence>
<evidence type="ECO:0000256" key="4">
    <source>
        <dbReference type="ARBA" id="ARBA00022692"/>
    </source>
</evidence>